<keyword evidence="2" id="KW-1133">Transmembrane helix</keyword>
<dbReference type="Proteomes" id="UP000230233">
    <property type="component" value="Chromosome IV"/>
</dbReference>
<feature type="compositionally biased region" description="Polar residues" evidence="1">
    <location>
        <begin position="21"/>
        <end position="48"/>
    </location>
</feature>
<comment type="caution">
    <text evidence="3">The sequence shown here is derived from an EMBL/GenBank/DDBJ whole genome shotgun (WGS) entry which is preliminary data.</text>
</comment>
<name>A0A2G5TV69_9PELO</name>
<evidence type="ECO:0000256" key="1">
    <source>
        <dbReference type="SAM" id="MobiDB-lite"/>
    </source>
</evidence>
<reference evidence="4" key="1">
    <citation type="submission" date="2017-10" db="EMBL/GenBank/DDBJ databases">
        <title>Rapid genome shrinkage in a self-fertile nematode reveals novel sperm competition proteins.</title>
        <authorList>
            <person name="Yin D."/>
            <person name="Schwarz E.M."/>
            <person name="Thomas C.G."/>
            <person name="Felde R.L."/>
            <person name="Korf I.F."/>
            <person name="Cutter A.D."/>
            <person name="Schartner C.M."/>
            <person name="Ralston E.J."/>
            <person name="Meyer B.J."/>
            <person name="Haag E.S."/>
        </authorList>
    </citation>
    <scope>NUCLEOTIDE SEQUENCE [LARGE SCALE GENOMIC DNA]</scope>
    <source>
        <strain evidence="4">JU1422</strain>
    </source>
</reference>
<feature type="region of interest" description="Disordered" evidence="1">
    <location>
        <begin position="91"/>
        <end position="134"/>
    </location>
</feature>
<evidence type="ECO:0000313" key="4">
    <source>
        <dbReference type="Proteomes" id="UP000230233"/>
    </source>
</evidence>
<evidence type="ECO:0000313" key="3">
    <source>
        <dbReference type="EMBL" id="PIC31205.1"/>
    </source>
</evidence>
<accession>A0A2G5TV69</accession>
<gene>
    <name evidence="3" type="primary">Cnig_chr_IV.g11976</name>
    <name evidence="3" type="ORF">B9Z55_011976</name>
</gene>
<dbReference type="EMBL" id="PDUG01000004">
    <property type="protein sequence ID" value="PIC31205.1"/>
    <property type="molecule type" value="Genomic_DNA"/>
</dbReference>
<dbReference type="AlphaFoldDB" id="A0A2G5TV69"/>
<evidence type="ECO:0000256" key="2">
    <source>
        <dbReference type="SAM" id="Phobius"/>
    </source>
</evidence>
<dbReference type="OrthoDB" id="10450645at2759"/>
<organism evidence="3 4">
    <name type="scientific">Caenorhabditis nigoni</name>
    <dbReference type="NCBI Taxonomy" id="1611254"/>
    <lineage>
        <taxon>Eukaryota</taxon>
        <taxon>Metazoa</taxon>
        <taxon>Ecdysozoa</taxon>
        <taxon>Nematoda</taxon>
        <taxon>Chromadorea</taxon>
        <taxon>Rhabditida</taxon>
        <taxon>Rhabditina</taxon>
        <taxon>Rhabditomorpha</taxon>
        <taxon>Rhabditoidea</taxon>
        <taxon>Rhabditidae</taxon>
        <taxon>Peloderinae</taxon>
        <taxon>Caenorhabditis</taxon>
    </lineage>
</organism>
<proteinExistence type="predicted"/>
<keyword evidence="2" id="KW-0472">Membrane</keyword>
<feature type="transmembrane region" description="Helical" evidence="2">
    <location>
        <begin position="57"/>
        <end position="85"/>
    </location>
</feature>
<keyword evidence="4" id="KW-1185">Reference proteome</keyword>
<sequence>MSSNPDFLRRMHKQIFGDDINSATSNSQFSKPSSPIGSKFNSVASSSKPDTEKGTEWWAWLILAVIVLAVICSSIASSVGGFYAIQSKQKNQMGNQGTSGGAAQSGSRNNQGASGSKSNEKSNGSGSKEANKEA</sequence>
<protein>
    <submittedName>
        <fullName evidence="3">Uncharacterized protein</fullName>
    </submittedName>
</protein>
<feature type="region of interest" description="Disordered" evidence="1">
    <location>
        <begin position="18"/>
        <end position="53"/>
    </location>
</feature>
<feature type="compositionally biased region" description="Low complexity" evidence="1">
    <location>
        <begin position="114"/>
        <end position="128"/>
    </location>
</feature>
<keyword evidence="2" id="KW-0812">Transmembrane</keyword>